<sequence>MNTALDLMTKEIRRAGFHQGPSYISAAQVANINTIGYAFPASASTDDLKRSINKTLFKSDRPSDSCVLYSYNRNRNFAATTPANLIDVVDNDEQQGFKLADNSIQMRTSCSGSACMSSCDTGTWTALSDIKKMKIEKLLFCYYPTDSEPPNLYYTSEADKNEPGTATCSGVGSNMIIYLRASDPTDTSVMRTVKSSVKIRNE</sequence>
<protein>
    <submittedName>
        <fullName evidence="1">Uncharacterized protein</fullName>
    </submittedName>
</protein>
<accession>A0ABQ6BPW9</accession>
<organism evidence="1 2">
    <name type="scientific">Chitiniphilus shinanonensis</name>
    <dbReference type="NCBI Taxonomy" id="553088"/>
    <lineage>
        <taxon>Bacteria</taxon>
        <taxon>Pseudomonadati</taxon>
        <taxon>Pseudomonadota</taxon>
        <taxon>Betaproteobacteria</taxon>
        <taxon>Neisseriales</taxon>
        <taxon>Chitinibacteraceae</taxon>
        <taxon>Chitiniphilus</taxon>
    </lineage>
</organism>
<proteinExistence type="predicted"/>
<evidence type="ECO:0000313" key="1">
    <source>
        <dbReference type="EMBL" id="GLS03215.1"/>
    </source>
</evidence>
<dbReference type="Proteomes" id="UP001156836">
    <property type="component" value="Unassembled WGS sequence"/>
</dbReference>
<name>A0ABQ6BPW9_9NEIS</name>
<gene>
    <name evidence="1" type="ORF">GCM10007860_03580</name>
</gene>
<evidence type="ECO:0000313" key="2">
    <source>
        <dbReference type="Proteomes" id="UP001156836"/>
    </source>
</evidence>
<keyword evidence="2" id="KW-1185">Reference proteome</keyword>
<comment type="caution">
    <text evidence="1">The sequence shown here is derived from an EMBL/GenBank/DDBJ whole genome shotgun (WGS) entry which is preliminary data.</text>
</comment>
<dbReference type="EMBL" id="BSOZ01000003">
    <property type="protein sequence ID" value="GLS03215.1"/>
    <property type="molecule type" value="Genomic_DNA"/>
</dbReference>
<reference evidence="2" key="1">
    <citation type="journal article" date="2019" name="Int. J. Syst. Evol. Microbiol.">
        <title>The Global Catalogue of Microorganisms (GCM) 10K type strain sequencing project: providing services to taxonomists for standard genome sequencing and annotation.</title>
        <authorList>
            <consortium name="The Broad Institute Genomics Platform"/>
            <consortium name="The Broad Institute Genome Sequencing Center for Infectious Disease"/>
            <person name="Wu L."/>
            <person name="Ma J."/>
        </authorList>
    </citation>
    <scope>NUCLEOTIDE SEQUENCE [LARGE SCALE GENOMIC DNA]</scope>
    <source>
        <strain evidence="2">NBRC 104970</strain>
    </source>
</reference>